<comment type="similarity">
    <text evidence="2">Belongs to the HAUS3 family.</text>
</comment>
<dbReference type="AlphaFoldDB" id="A0AAW0WMY9"/>
<dbReference type="Pfam" id="PF14932">
    <property type="entry name" value="HAUS-augmin3"/>
    <property type="match status" value="1"/>
</dbReference>
<name>A0AAW0WMY9_CHEQU</name>
<protein>
    <recommendedName>
        <fullName evidence="11">HAUS augmin-like complex subunit 3 N-terminal domain-containing protein</fullName>
    </recommendedName>
</protein>
<evidence type="ECO:0000256" key="1">
    <source>
        <dbReference type="ARBA" id="ARBA00004186"/>
    </source>
</evidence>
<comment type="caution">
    <text evidence="12">The sequence shown here is derived from an EMBL/GenBank/DDBJ whole genome shotgun (WGS) entry which is preliminary data.</text>
</comment>
<organism evidence="12 13">
    <name type="scientific">Cherax quadricarinatus</name>
    <name type="common">Australian red claw crayfish</name>
    <dbReference type="NCBI Taxonomy" id="27406"/>
    <lineage>
        <taxon>Eukaryota</taxon>
        <taxon>Metazoa</taxon>
        <taxon>Ecdysozoa</taxon>
        <taxon>Arthropoda</taxon>
        <taxon>Crustacea</taxon>
        <taxon>Multicrustacea</taxon>
        <taxon>Malacostraca</taxon>
        <taxon>Eumalacostraca</taxon>
        <taxon>Eucarida</taxon>
        <taxon>Decapoda</taxon>
        <taxon>Pleocyemata</taxon>
        <taxon>Astacidea</taxon>
        <taxon>Parastacoidea</taxon>
        <taxon>Parastacidae</taxon>
        <taxon>Cherax</taxon>
    </lineage>
</organism>
<evidence type="ECO:0000313" key="12">
    <source>
        <dbReference type="EMBL" id="KAK8733543.1"/>
    </source>
</evidence>
<dbReference type="GO" id="GO:0031023">
    <property type="term" value="P:microtubule organizing center organization"/>
    <property type="evidence" value="ECO:0007669"/>
    <property type="project" value="TreeGrafter"/>
</dbReference>
<keyword evidence="7 10" id="KW-0175">Coiled coil</keyword>
<comment type="subcellular location">
    <subcellularLocation>
        <location evidence="1">Cytoplasm</location>
        <location evidence="1">Cytoskeleton</location>
        <location evidence="1">Spindle</location>
    </subcellularLocation>
</comment>
<evidence type="ECO:0000256" key="8">
    <source>
        <dbReference type="ARBA" id="ARBA00023212"/>
    </source>
</evidence>
<evidence type="ECO:0000256" key="2">
    <source>
        <dbReference type="ARBA" id="ARBA00009645"/>
    </source>
</evidence>
<proteinExistence type="inferred from homology"/>
<keyword evidence="4" id="KW-0132">Cell division</keyword>
<dbReference type="InterPro" id="IPR032733">
    <property type="entry name" value="HAUS3_N"/>
</dbReference>
<keyword evidence="3" id="KW-0963">Cytoplasm</keyword>
<dbReference type="GO" id="GO:0070652">
    <property type="term" value="C:HAUS complex"/>
    <property type="evidence" value="ECO:0007669"/>
    <property type="project" value="InterPro"/>
</dbReference>
<evidence type="ECO:0000259" key="11">
    <source>
        <dbReference type="Pfam" id="PF14932"/>
    </source>
</evidence>
<evidence type="ECO:0000256" key="6">
    <source>
        <dbReference type="ARBA" id="ARBA00022776"/>
    </source>
</evidence>
<reference evidence="12 13" key="1">
    <citation type="journal article" date="2024" name="BMC Genomics">
        <title>Genome assembly of redclaw crayfish (Cherax quadricarinatus) provides insights into its immune adaptation and hypoxia tolerance.</title>
        <authorList>
            <person name="Liu Z."/>
            <person name="Zheng J."/>
            <person name="Li H."/>
            <person name="Fang K."/>
            <person name="Wang S."/>
            <person name="He J."/>
            <person name="Zhou D."/>
            <person name="Weng S."/>
            <person name="Chi M."/>
            <person name="Gu Z."/>
            <person name="He J."/>
            <person name="Li F."/>
            <person name="Wang M."/>
        </authorList>
    </citation>
    <scope>NUCLEOTIDE SEQUENCE [LARGE SCALE GENOMIC DNA]</scope>
    <source>
        <strain evidence="12">ZL_2023a</strain>
    </source>
</reference>
<accession>A0AAW0WMY9</accession>
<sequence length="600" mass="69378">MNGERLVSHLQLLDVPGTDHLKGENYDWLFLENPSSPLPAFLEWFTENISANDVLTDEDLNEYEELMSKGEVLTGYHLEKMEACLSGLPVAFSTSEEDSQKDVLTLEECKRLKDQLKVLVMRRNQLSAHKMELREEVYQSSERLKEEEVYFKNHHKAILNTSIHLSKSQEEISKSLDAVTKVFLEFDKTPTEEAKFFSQLNLEEWYQEEDKFTDTLETYIRRQFREGVRDVAGAGDTSEYCLLDVSNLDLQLVRGAGNAEYAQNVDELKRLNNLLRQTEEWRLKGLLLQHQKRAEIEEANRQFAAIHRSQLPSNLALLEQQAREASESRKAVEWEKQQQQQVMQSLITEVAQLESTKTISGNYQLKRQRQEYFLDKQKLVMDELVSQVARYNWINIALDIERGKIADILNVLQSISSIITQKDVSYNKRMQYLQAFTKKHEEQKAAGQLPLPLVTLSRLLPVAAKQQSQEEHTAEAVTGEYLHKQVAMLQKGLDVAREQVVTARNPQFSCLSRMTMNCAVLETSLFGNPGSLRTLPIAWLKPDLADRYISLDQELWNFKQKFINLIIQHEEKKKILQLEPTVRKDFTRWISGVVKALSKV</sequence>
<dbReference type="PANTHER" id="PTHR19378">
    <property type="entry name" value="GOLGIN- RELATED"/>
    <property type="match status" value="1"/>
</dbReference>
<evidence type="ECO:0000256" key="5">
    <source>
        <dbReference type="ARBA" id="ARBA00022701"/>
    </source>
</evidence>
<dbReference type="PANTHER" id="PTHR19378:SF0">
    <property type="entry name" value="HAUS AUGMIN-LIKE COMPLEX SUBUNIT 3"/>
    <property type="match status" value="1"/>
</dbReference>
<keyword evidence="5" id="KW-0493">Microtubule</keyword>
<evidence type="ECO:0000256" key="4">
    <source>
        <dbReference type="ARBA" id="ARBA00022618"/>
    </source>
</evidence>
<gene>
    <name evidence="12" type="ORF">OTU49_006350</name>
</gene>
<evidence type="ECO:0000313" key="13">
    <source>
        <dbReference type="Proteomes" id="UP001445076"/>
    </source>
</evidence>
<evidence type="ECO:0000256" key="9">
    <source>
        <dbReference type="ARBA" id="ARBA00023306"/>
    </source>
</evidence>
<dbReference type="GO" id="GO:0051301">
    <property type="term" value="P:cell division"/>
    <property type="evidence" value="ECO:0007669"/>
    <property type="project" value="UniProtKB-KW"/>
</dbReference>
<keyword evidence="9" id="KW-0131">Cell cycle</keyword>
<dbReference type="Proteomes" id="UP001445076">
    <property type="component" value="Unassembled WGS sequence"/>
</dbReference>
<keyword evidence="13" id="KW-1185">Reference proteome</keyword>
<evidence type="ECO:0000256" key="7">
    <source>
        <dbReference type="ARBA" id="ARBA00023054"/>
    </source>
</evidence>
<dbReference type="InterPro" id="IPR026206">
    <property type="entry name" value="HAUS3"/>
</dbReference>
<dbReference type="GO" id="GO:0072686">
    <property type="term" value="C:mitotic spindle"/>
    <property type="evidence" value="ECO:0007669"/>
    <property type="project" value="TreeGrafter"/>
</dbReference>
<dbReference type="GO" id="GO:0005874">
    <property type="term" value="C:microtubule"/>
    <property type="evidence" value="ECO:0007669"/>
    <property type="project" value="UniProtKB-KW"/>
</dbReference>
<dbReference type="GO" id="GO:0051225">
    <property type="term" value="P:spindle assembly"/>
    <property type="evidence" value="ECO:0007669"/>
    <property type="project" value="InterPro"/>
</dbReference>
<keyword evidence="6" id="KW-0498">Mitosis</keyword>
<dbReference type="PRINTS" id="PR02089">
    <property type="entry name" value="HAUSAUGMINL3"/>
</dbReference>
<dbReference type="GO" id="GO:0005815">
    <property type="term" value="C:microtubule organizing center"/>
    <property type="evidence" value="ECO:0007669"/>
    <property type="project" value="TreeGrafter"/>
</dbReference>
<dbReference type="EMBL" id="JARKIK010000053">
    <property type="protein sequence ID" value="KAK8733543.1"/>
    <property type="molecule type" value="Genomic_DNA"/>
</dbReference>
<keyword evidence="8" id="KW-0206">Cytoskeleton</keyword>
<evidence type="ECO:0000256" key="3">
    <source>
        <dbReference type="ARBA" id="ARBA00022490"/>
    </source>
</evidence>
<evidence type="ECO:0000256" key="10">
    <source>
        <dbReference type="SAM" id="Coils"/>
    </source>
</evidence>
<feature type="domain" description="HAUS augmin-like complex subunit 3 N-terminal" evidence="11">
    <location>
        <begin position="39"/>
        <end position="275"/>
    </location>
</feature>
<feature type="coiled-coil region" evidence="10">
    <location>
        <begin position="315"/>
        <end position="356"/>
    </location>
</feature>